<dbReference type="EMBL" id="ACIO01000711">
    <property type="protein sequence ID" value="EFC95625.1"/>
    <property type="molecule type" value="Genomic_DNA"/>
</dbReference>
<evidence type="ECO:0000313" key="2">
    <source>
        <dbReference type="Proteomes" id="UP000004968"/>
    </source>
</evidence>
<comment type="caution">
    <text evidence="1">The sequence shown here is derived from an EMBL/GenBank/DDBJ whole genome shotgun (WGS) entry which is preliminary data.</text>
</comment>
<evidence type="ECO:0000313" key="1">
    <source>
        <dbReference type="EMBL" id="EFC95625.1"/>
    </source>
</evidence>
<proteinExistence type="predicted"/>
<dbReference type="HOGENOM" id="CLU_2547876_0_0_9"/>
<feature type="non-terminal residue" evidence="1">
    <location>
        <position position="1"/>
    </location>
</feature>
<protein>
    <submittedName>
        <fullName evidence="1">Uncharacterized protein</fullName>
    </submittedName>
</protein>
<accession>D3ARD3</accession>
<reference evidence="1 2" key="1">
    <citation type="submission" date="2010-01" db="EMBL/GenBank/DDBJ databases">
        <authorList>
            <person name="Weinstock G."/>
            <person name="Sodergren E."/>
            <person name="Clifton S."/>
            <person name="Fulton L."/>
            <person name="Fulton B."/>
            <person name="Courtney L."/>
            <person name="Fronick C."/>
            <person name="Harrison M."/>
            <person name="Strong C."/>
            <person name="Farmer C."/>
            <person name="Delahaunty K."/>
            <person name="Markovic C."/>
            <person name="Hall O."/>
            <person name="Minx P."/>
            <person name="Tomlinson C."/>
            <person name="Mitreva M."/>
            <person name="Nelson J."/>
            <person name="Hou S."/>
            <person name="Wollam A."/>
            <person name="Pepin K.H."/>
            <person name="Johnson M."/>
            <person name="Bhonagiri V."/>
            <person name="Nash W.E."/>
            <person name="Warren W."/>
            <person name="Chinwalla A."/>
            <person name="Mardis E.R."/>
            <person name="Wilson R.K."/>
        </authorList>
    </citation>
    <scope>NUCLEOTIDE SEQUENCE [LARGE SCALE GENOMIC DNA]</scope>
    <source>
        <strain evidence="1 2">DSM 13479</strain>
    </source>
</reference>
<gene>
    <name evidence="1" type="ORF">CLOSTHATH_06189</name>
</gene>
<dbReference type="Proteomes" id="UP000004968">
    <property type="component" value="Unassembled WGS sequence"/>
</dbReference>
<dbReference type="AlphaFoldDB" id="D3ARD3"/>
<organism evidence="1 2">
    <name type="scientific">Hungatella hathewayi DSM 13479</name>
    <dbReference type="NCBI Taxonomy" id="566550"/>
    <lineage>
        <taxon>Bacteria</taxon>
        <taxon>Bacillati</taxon>
        <taxon>Bacillota</taxon>
        <taxon>Clostridia</taxon>
        <taxon>Lachnospirales</taxon>
        <taxon>Lachnospiraceae</taxon>
        <taxon>Hungatella</taxon>
    </lineage>
</organism>
<name>D3ARD3_9FIRM</name>
<sequence length="82" mass="9722">GNRIYMSAKYGIGIPELLRMMEQILFSEYQEARFLIPYENGNVVHYFNSRAMVHSQEYQEQGVCLTVSCREGDREKYKQYLT</sequence>